<feature type="compositionally biased region" description="Basic and acidic residues" evidence="1">
    <location>
        <begin position="90"/>
        <end position="106"/>
    </location>
</feature>
<evidence type="ECO:0000256" key="2">
    <source>
        <dbReference type="SAM" id="Phobius"/>
    </source>
</evidence>
<keyword evidence="5" id="KW-1185">Reference proteome</keyword>
<keyword evidence="2" id="KW-0472">Membrane</keyword>
<dbReference type="PANTHER" id="PTHR23227:SF67">
    <property type="entry name" value="CRANIOFACIAL DEVELOPMENT PROTEIN 2-LIKE"/>
    <property type="match status" value="1"/>
</dbReference>
<proteinExistence type="predicted"/>
<dbReference type="AlphaFoldDB" id="A0AAV4J1S0"/>
<dbReference type="InterPro" id="IPR036691">
    <property type="entry name" value="Endo/exonu/phosph_ase_sf"/>
</dbReference>
<dbReference type="Gene3D" id="3.60.10.10">
    <property type="entry name" value="Endonuclease/exonuclease/phosphatase"/>
    <property type="match status" value="1"/>
</dbReference>
<gene>
    <name evidence="4" type="ORF">ElyMa_004919200</name>
</gene>
<protein>
    <submittedName>
        <fullName evidence="4">Craniofacial development protein 2-like</fullName>
    </submittedName>
</protein>
<feature type="transmembrane region" description="Helical" evidence="2">
    <location>
        <begin position="38"/>
        <end position="60"/>
    </location>
</feature>
<accession>A0AAV4J1S0</accession>
<keyword evidence="2" id="KW-1133">Transmembrane helix</keyword>
<organism evidence="4 5">
    <name type="scientific">Elysia marginata</name>
    <dbReference type="NCBI Taxonomy" id="1093978"/>
    <lineage>
        <taxon>Eukaryota</taxon>
        <taxon>Metazoa</taxon>
        <taxon>Spiralia</taxon>
        <taxon>Lophotrochozoa</taxon>
        <taxon>Mollusca</taxon>
        <taxon>Gastropoda</taxon>
        <taxon>Heterobranchia</taxon>
        <taxon>Euthyneura</taxon>
        <taxon>Panpulmonata</taxon>
        <taxon>Sacoglossa</taxon>
        <taxon>Placobranchoidea</taxon>
        <taxon>Plakobranchidae</taxon>
        <taxon>Elysia</taxon>
    </lineage>
</organism>
<keyword evidence="2" id="KW-0812">Transmembrane</keyword>
<dbReference type="SUPFAM" id="SSF56219">
    <property type="entry name" value="DNase I-like"/>
    <property type="match status" value="1"/>
</dbReference>
<evidence type="ECO:0000313" key="5">
    <source>
        <dbReference type="Proteomes" id="UP000762676"/>
    </source>
</evidence>
<sequence>MSLSTCSALGYTYADSFCLKVHVYEEQDNFTADNNWIVGAFFLGIVLGAGLVLLLAKPFLNAWEKKKRQDEEKLLGTVVESKANKKKSIVSEKHKEVAPETKEQKGGFRASRFRRKMKRLGSGKNRGQDAISKADVDPSLARGMVDVMLQTTSNSTEVEMADQDMAAIVTMESSMEEEKEVVRLGAWNAQTMYETGKTAQVISEMQKYRLNIIGISEVRWNGADHYVAPTGGVMYYSCRDHGLHRGGVALIFDRKTNKSLMEWEPINHRIIRARLYSRFAKLTIVQCYASIEDAADDEFYSKLQEVLTYIPKHHITIVMGDLNAKVGSDNTGFEKYMGKQGRGVRNQNGERFLELCMGNNLVIGGTIFKHEDIHKETWNSPDGQTRNQINHAAINRRWRSSLVDARAIRGGDIGSDHNLVLTKLRLKLEIKKKHQPPILFDSAIFKKSSIKRGL</sequence>
<feature type="region of interest" description="Disordered" evidence="1">
    <location>
        <begin position="90"/>
        <end position="109"/>
    </location>
</feature>
<comment type="caution">
    <text evidence="4">The sequence shown here is derived from an EMBL/GenBank/DDBJ whole genome shotgun (WGS) entry which is preliminary data.</text>
</comment>
<dbReference type="GO" id="GO:0003824">
    <property type="term" value="F:catalytic activity"/>
    <property type="evidence" value="ECO:0007669"/>
    <property type="project" value="InterPro"/>
</dbReference>
<evidence type="ECO:0000259" key="3">
    <source>
        <dbReference type="Pfam" id="PF03372"/>
    </source>
</evidence>
<dbReference type="InterPro" id="IPR027124">
    <property type="entry name" value="Swc5/CFDP1/2"/>
</dbReference>
<dbReference type="CDD" id="cd09076">
    <property type="entry name" value="L1-EN"/>
    <property type="match status" value="1"/>
</dbReference>
<dbReference type="Pfam" id="PF03372">
    <property type="entry name" value="Exo_endo_phos"/>
    <property type="match status" value="1"/>
</dbReference>
<dbReference type="Proteomes" id="UP000762676">
    <property type="component" value="Unassembled WGS sequence"/>
</dbReference>
<evidence type="ECO:0000313" key="4">
    <source>
        <dbReference type="EMBL" id="GFS14922.1"/>
    </source>
</evidence>
<name>A0AAV4J1S0_9GAST</name>
<evidence type="ECO:0000256" key="1">
    <source>
        <dbReference type="SAM" id="MobiDB-lite"/>
    </source>
</evidence>
<reference evidence="4 5" key="1">
    <citation type="journal article" date="2021" name="Elife">
        <title>Chloroplast acquisition without the gene transfer in kleptoplastic sea slugs, Plakobranchus ocellatus.</title>
        <authorList>
            <person name="Maeda T."/>
            <person name="Takahashi S."/>
            <person name="Yoshida T."/>
            <person name="Shimamura S."/>
            <person name="Takaki Y."/>
            <person name="Nagai Y."/>
            <person name="Toyoda A."/>
            <person name="Suzuki Y."/>
            <person name="Arimoto A."/>
            <person name="Ishii H."/>
            <person name="Satoh N."/>
            <person name="Nishiyama T."/>
            <person name="Hasebe M."/>
            <person name="Maruyama T."/>
            <person name="Minagawa J."/>
            <person name="Obokata J."/>
            <person name="Shigenobu S."/>
        </authorList>
    </citation>
    <scope>NUCLEOTIDE SEQUENCE [LARGE SCALE GENOMIC DNA]</scope>
</reference>
<dbReference type="EMBL" id="BMAT01009855">
    <property type="protein sequence ID" value="GFS14922.1"/>
    <property type="molecule type" value="Genomic_DNA"/>
</dbReference>
<dbReference type="PANTHER" id="PTHR23227">
    <property type="entry name" value="BUCENTAUR RELATED"/>
    <property type="match status" value="1"/>
</dbReference>
<dbReference type="InterPro" id="IPR005135">
    <property type="entry name" value="Endo/exonuclease/phosphatase"/>
</dbReference>
<feature type="domain" description="Endonuclease/exonuclease/phosphatase" evidence="3">
    <location>
        <begin position="187"/>
        <end position="417"/>
    </location>
</feature>